<dbReference type="RefSeq" id="XP_056046802.1">
    <property type="nucleotide sequence ID" value="XM_056184867.1"/>
</dbReference>
<dbReference type="EMBL" id="JARPMG010000002">
    <property type="protein sequence ID" value="KAJ8103352.1"/>
    <property type="molecule type" value="Genomic_DNA"/>
</dbReference>
<dbReference type="Proteomes" id="UP001217417">
    <property type="component" value="Unassembled WGS sequence"/>
</dbReference>
<evidence type="ECO:0000313" key="2">
    <source>
        <dbReference type="Proteomes" id="UP001217417"/>
    </source>
</evidence>
<name>A0AAD7R0I5_9ASCO</name>
<organism evidence="1 2">
    <name type="scientific">Lipomyces tetrasporus</name>
    <dbReference type="NCBI Taxonomy" id="54092"/>
    <lineage>
        <taxon>Eukaryota</taxon>
        <taxon>Fungi</taxon>
        <taxon>Dikarya</taxon>
        <taxon>Ascomycota</taxon>
        <taxon>Saccharomycotina</taxon>
        <taxon>Lipomycetes</taxon>
        <taxon>Lipomycetales</taxon>
        <taxon>Lipomycetaceae</taxon>
        <taxon>Lipomyces</taxon>
    </lineage>
</organism>
<accession>A0AAD7R0I5</accession>
<dbReference type="AlphaFoldDB" id="A0AAD7R0I5"/>
<evidence type="ECO:0000313" key="1">
    <source>
        <dbReference type="EMBL" id="KAJ8103352.1"/>
    </source>
</evidence>
<sequence>MVFETYGVWVARAKSFTAEGADIDPSSPHIHLKFADGLNSSSSAPYTAAINVKSQSIESRLVYWLIRDFRHPITHKLADLDFGFRLIPESERKVEGLALDYIRGNLLQNRDGKLLPHDVPGPDNDIIDSLEPILTSAIDRKATIYLFGSQFSPRKDGIHEVHMNQGSLPRFPNGVWSDGGLILRFSDDGHWEAIFLAFASQAIHTDDINGKPLPGSLTFAEYLEPGDGNVGDGIGSSEDAAVAILAAMVNPTGNENQPTSTGQRETVYLINRTDKTVPLTGWRILNTRDMSQSLPENTELEVKQVKAVEVPAAPLSNKGGKISLLDGKGWKVDGVSYTSEQARKEGEVIYFRESDVPLPRL</sequence>
<reference evidence="1" key="1">
    <citation type="submission" date="2023-03" db="EMBL/GenBank/DDBJ databases">
        <title>Near-Complete genome sequence of Lipomyces tetrasporous NRRL Y-64009, an oleaginous yeast capable of growing on lignocellulosic hydrolysates.</title>
        <authorList>
            <consortium name="Lawrence Berkeley National Laboratory"/>
            <person name="Jagtap S.S."/>
            <person name="Liu J.-J."/>
            <person name="Walukiewicz H.E."/>
            <person name="Pangilinan J."/>
            <person name="Lipzen A."/>
            <person name="Ahrendt S."/>
            <person name="Koriabine M."/>
            <person name="Cobaugh K."/>
            <person name="Salamov A."/>
            <person name="Yoshinaga Y."/>
            <person name="Ng V."/>
            <person name="Daum C."/>
            <person name="Grigoriev I.V."/>
            <person name="Slininger P.J."/>
            <person name="Dien B.S."/>
            <person name="Jin Y.-S."/>
            <person name="Rao C.V."/>
        </authorList>
    </citation>
    <scope>NUCLEOTIDE SEQUENCE</scope>
    <source>
        <strain evidence="1">NRRL Y-64009</strain>
    </source>
</reference>
<dbReference type="GeneID" id="80880033"/>
<proteinExistence type="predicted"/>
<dbReference type="InterPro" id="IPR019268">
    <property type="entry name" value="DUF2278"/>
</dbReference>
<gene>
    <name evidence="1" type="ORF">POJ06DRAFT_192024</name>
</gene>
<protein>
    <submittedName>
        <fullName evidence="1">DUF2278 family protein</fullName>
    </submittedName>
</protein>
<comment type="caution">
    <text evidence="1">The sequence shown here is derived from an EMBL/GenBank/DDBJ whole genome shotgun (WGS) entry which is preliminary data.</text>
</comment>
<dbReference type="Pfam" id="PF10042">
    <property type="entry name" value="DUF2278"/>
    <property type="match status" value="1"/>
</dbReference>
<keyword evidence="2" id="KW-1185">Reference proteome</keyword>